<reference evidence="12 13" key="1">
    <citation type="journal article" date="2013" name="Curr. Biol.">
        <title>The Genome of the Foraminiferan Reticulomyxa filosa.</title>
        <authorList>
            <person name="Glockner G."/>
            <person name="Hulsmann N."/>
            <person name="Schleicher M."/>
            <person name="Noegel A.A."/>
            <person name="Eichinger L."/>
            <person name="Gallinger C."/>
            <person name="Pawlowski J."/>
            <person name="Sierra R."/>
            <person name="Euteneuer U."/>
            <person name="Pillet L."/>
            <person name="Moustafa A."/>
            <person name="Platzer M."/>
            <person name="Groth M."/>
            <person name="Szafranski K."/>
            <person name="Schliwa M."/>
        </authorList>
    </citation>
    <scope>NUCLEOTIDE SEQUENCE [LARGE SCALE GENOMIC DNA]</scope>
</reference>
<feature type="transmembrane region" description="Helical" evidence="10">
    <location>
        <begin position="21"/>
        <end position="44"/>
    </location>
</feature>
<gene>
    <name evidence="12" type="ORF">RFI_10279</name>
</gene>
<name>X6NKL7_RETFI</name>
<evidence type="ECO:0000256" key="7">
    <source>
        <dbReference type="ARBA" id="ARBA00023288"/>
    </source>
</evidence>
<feature type="transmembrane region" description="Helical" evidence="10">
    <location>
        <begin position="166"/>
        <end position="184"/>
    </location>
</feature>
<sequence length="186" mass="21120">MIRIDCPWIGTCIGLRNYGAFSLFVNSTSAVSLWSLGFCVWSLYLTSKDVHSNDGWNHFVQTISKQPIALACGLLICAGMWFVIGLAGFHCYLAFNGRTTTEELRRRFGSENPFYQGWISNIINMCCQIPKSQLHIHHIRPQMKENEQIVNKQTVVYLSQNAVNRLVIEHFAGLVLALLLSSFLNY</sequence>
<accession>X6NKL7</accession>
<dbReference type="GO" id="GO:0005794">
    <property type="term" value="C:Golgi apparatus"/>
    <property type="evidence" value="ECO:0007669"/>
    <property type="project" value="TreeGrafter"/>
</dbReference>
<comment type="caution">
    <text evidence="12">The sequence shown here is derived from an EMBL/GenBank/DDBJ whole genome shotgun (WGS) entry which is preliminary data.</text>
</comment>
<dbReference type="GO" id="GO:0005783">
    <property type="term" value="C:endoplasmic reticulum"/>
    <property type="evidence" value="ECO:0007669"/>
    <property type="project" value="TreeGrafter"/>
</dbReference>
<keyword evidence="6" id="KW-0564">Palmitate</keyword>
<evidence type="ECO:0000256" key="10">
    <source>
        <dbReference type="RuleBase" id="RU079119"/>
    </source>
</evidence>
<keyword evidence="3 10" id="KW-0812">Transmembrane</keyword>
<dbReference type="Pfam" id="PF01529">
    <property type="entry name" value="DHHC"/>
    <property type="match status" value="1"/>
</dbReference>
<evidence type="ECO:0000259" key="11">
    <source>
        <dbReference type="Pfam" id="PF01529"/>
    </source>
</evidence>
<dbReference type="GO" id="GO:0006612">
    <property type="term" value="P:protein targeting to membrane"/>
    <property type="evidence" value="ECO:0007669"/>
    <property type="project" value="TreeGrafter"/>
</dbReference>
<protein>
    <recommendedName>
        <fullName evidence="10">Palmitoyltransferase</fullName>
        <ecNumber evidence="10">2.3.1.225</ecNumber>
    </recommendedName>
</protein>
<evidence type="ECO:0000256" key="8">
    <source>
        <dbReference type="ARBA" id="ARBA00023315"/>
    </source>
</evidence>
<dbReference type="InterPro" id="IPR001594">
    <property type="entry name" value="Palmitoyltrfase_DHHC"/>
</dbReference>
<organism evidence="12 13">
    <name type="scientific">Reticulomyxa filosa</name>
    <dbReference type="NCBI Taxonomy" id="46433"/>
    <lineage>
        <taxon>Eukaryota</taxon>
        <taxon>Sar</taxon>
        <taxon>Rhizaria</taxon>
        <taxon>Retaria</taxon>
        <taxon>Foraminifera</taxon>
        <taxon>Monothalamids</taxon>
        <taxon>Reticulomyxidae</taxon>
        <taxon>Reticulomyxa</taxon>
    </lineage>
</organism>
<keyword evidence="13" id="KW-1185">Reference proteome</keyword>
<dbReference type="PROSITE" id="PS50216">
    <property type="entry name" value="DHHC"/>
    <property type="match status" value="1"/>
</dbReference>
<evidence type="ECO:0000256" key="3">
    <source>
        <dbReference type="ARBA" id="ARBA00022692"/>
    </source>
</evidence>
<comment type="similarity">
    <text evidence="10">Belongs to the DHHC palmitoyltransferase family.</text>
</comment>
<evidence type="ECO:0000256" key="2">
    <source>
        <dbReference type="ARBA" id="ARBA00022679"/>
    </source>
</evidence>
<evidence type="ECO:0000256" key="1">
    <source>
        <dbReference type="ARBA" id="ARBA00004127"/>
    </source>
</evidence>
<keyword evidence="8 10" id="KW-0012">Acyltransferase</keyword>
<comment type="catalytic activity">
    <reaction evidence="9 10">
        <text>L-cysteinyl-[protein] + hexadecanoyl-CoA = S-hexadecanoyl-L-cysteinyl-[protein] + CoA</text>
        <dbReference type="Rhea" id="RHEA:36683"/>
        <dbReference type="Rhea" id="RHEA-COMP:10131"/>
        <dbReference type="Rhea" id="RHEA-COMP:11032"/>
        <dbReference type="ChEBI" id="CHEBI:29950"/>
        <dbReference type="ChEBI" id="CHEBI:57287"/>
        <dbReference type="ChEBI" id="CHEBI:57379"/>
        <dbReference type="ChEBI" id="CHEBI:74151"/>
        <dbReference type="EC" id="2.3.1.225"/>
    </reaction>
</comment>
<dbReference type="AlphaFoldDB" id="X6NKL7"/>
<comment type="subcellular location">
    <subcellularLocation>
        <location evidence="1">Endomembrane system</location>
        <topology evidence="1">Multi-pass membrane protein</topology>
    </subcellularLocation>
</comment>
<dbReference type="PANTHER" id="PTHR22883">
    <property type="entry name" value="ZINC FINGER DHHC DOMAIN CONTAINING PROTEIN"/>
    <property type="match status" value="1"/>
</dbReference>
<evidence type="ECO:0000256" key="6">
    <source>
        <dbReference type="ARBA" id="ARBA00023139"/>
    </source>
</evidence>
<keyword evidence="7" id="KW-0449">Lipoprotein</keyword>
<evidence type="ECO:0000256" key="4">
    <source>
        <dbReference type="ARBA" id="ARBA00022989"/>
    </source>
</evidence>
<dbReference type="EMBL" id="ASPP01007599">
    <property type="protein sequence ID" value="ETO26855.1"/>
    <property type="molecule type" value="Genomic_DNA"/>
</dbReference>
<dbReference type="OrthoDB" id="4096362at2759"/>
<keyword evidence="5 10" id="KW-0472">Membrane</keyword>
<feature type="domain" description="Palmitoyltransferase DHHC" evidence="11">
    <location>
        <begin position="6"/>
        <end position="105"/>
    </location>
</feature>
<evidence type="ECO:0000256" key="9">
    <source>
        <dbReference type="ARBA" id="ARBA00048048"/>
    </source>
</evidence>
<comment type="domain">
    <text evidence="10">The DHHC domain is required for palmitoyltransferase activity.</text>
</comment>
<keyword evidence="2 10" id="KW-0808">Transferase</keyword>
<dbReference type="GO" id="GO:0019706">
    <property type="term" value="F:protein-cysteine S-palmitoyltransferase activity"/>
    <property type="evidence" value="ECO:0007669"/>
    <property type="project" value="UniProtKB-EC"/>
</dbReference>
<proteinExistence type="inferred from homology"/>
<dbReference type="PANTHER" id="PTHR22883:SF43">
    <property type="entry name" value="PALMITOYLTRANSFERASE APP"/>
    <property type="match status" value="1"/>
</dbReference>
<keyword evidence="4 10" id="KW-1133">Transmembrane helix</keyword>
<evidence type="ECO:0000313" key="12">
    <source>
        <dbReference type="EMBL" id="ETO26855.1"/>
    </source>
</evidence>
<evidence type="ECO:0000256" key="5">
    <source>
        <dbReference type="ARBA" id="ARBA00023136"/>
    </source>
</evidence>
<evidence type="ECO:0000313" key="13">
    <source>
        <dbReference type="Proteomes" id="UP000023152"/>
    </source>
</evidence>
<feature type="transmembrane region" description="Helical" evidence="10">
    <location>
        <begin position="68"/>
        <end position="95"/>
    </location>
</feature>
<dbReference type="InterPro" id="IPR039859">
    <property type="entry name" value="PFA4/ZDH16/20/ERF2-like"/>
</dbReference>
<dbReference type="Proteomes" id="UP000023152">
    <property type="component" value="Unassembled WGS sequence"/>
</dbReference>
<dbReference type="EC" id="2.3.1.225" evidence="10"/>